<comment type="caution">
    <text evidence="2">The sequence shown here is derived from an EMBL/GenBank/DDBJ whole genome shotgun (WGS) entry which is preliminary data.</text>
</comment>
<keyword evidence="1" id="KW-0732">Signal</keyword>
<evidence type="ECO:0000313" key="2">
    <source>
        <dbReference type="EMBL" id="MDO7875217.1"/>
    </source>
</evidence>
<organism evidence="2 3">
    <name type="scientific">Hymenobacter aranciens</name>
    <dbReference type="NCBI Taxonomy" id="3063996"/>
    <lineage>
        <taxon>Bacteria</taxon>
        <taxon>Pseudomonadati</taxon>
        <taxon>Bacteroidota</taxon>
        <taxon>Cytophagia</taxon>
        <taxon>Cytophagales</taxon>
        <taxon>Hymenobacteraceae</taxon>
        <taxon>Hymenobacter</taxon>
    </lineage>
</organism>
<gene>
    <name evidence="2" type="ORF">Q5H93_10780</name>
</gene>
<dbReference type="RefSeq" id="WP_305006534.1">
    <property type="nucleotide sequence ID" value="NZ_JAUQSY010000006.1"/>
</dbReference>
<feature type="chain" id="PRO_5047296377" evidence="1">
    <location>
        <begin position="22"/>
        <end position="436"/>
    </location>
</feature>
<accession>A0ABT9BDW2</accession>
<reference evidence="2" key="1">
    <citation type="submission" date="2023-07" db="EMBL/GenBank/DDBJ databases">
        <authorList>
            <person name="Kim M.K."/>
        </authorList>
    </citation>
    <scope>NUCLEOTIDE SEQUENCE</scope>
    <source>
        <strain evidence="2">ASUV-10-1</strain>
    </source>
</reference>
<sequence length="436" mass="47000">MKSIRYPLVALALLTARFGLAQTTAPTLERPLVVSPAVGETIDRAEKAKYGLFMFYSADDYGEATFYRSLSADSLITLRVRLADGRTAARPYTQAEFLAVRDGIERRIKELGEPVTKAPAQAAGMPAASLSAPDYPFQLGQSYRLETRDGSFSGVLFSMSLTNVELSTPDGTKVSVPRSSIVRVVPADGSTPAASRVGVNRSGSYYDIGNGDRLFFGPTARGLRKNEGVFHDAYVVFPGVSYGITNNFSVGGYLSLIPFVPLEDQVLILTPKVSLPLSKNLHAGAGIVYLRAPFSSSSYYAGISYGNLTVGSADKNLTLGVGYAFANTDDYSFDTKTSVVLQIAGQTRISRRISLISENYVVADSRPVILGLQGVKINWPRVSIGAAALLFYEFPYDVDYGGGFIDRQGGQGFFAPAYIDVSIRFGKGNPNQVPQK</sequence>
<evidence type="ECO:0000256" key="1">
    <source>
        <dbReference type="SAM" id="SignalP"/>
    </source>
</evidence>
<proteinExistence type="predicted"/>
<feature type="signal peptide" evidence="1">
    <location>
        <begin position="1"/>
        <end position="21"/>
    </location>
</feature>
<protein>
    <submittedName>
        <fullName evidence="2">Uncharacterized protein</fullName>
    </submittedName>
</protein>
<dbReference type="Proteomes" id="UP001176429">
    <property type="component" value="Unassembled WGS sequence"/>
</dbReference>
<dbReference type="EMBL" id="JAUQSY010000006">
    <property type="protein sequence ID" value="MDO7875217.1"/>
    <property type="molecule type" value="Genomic_DNA"/>
</dbReference>
<name>A0ABT9BDW2_9BACT</name>
<keyword evidence="3" id="KW-1185">Reference proteome</keyword>
<evidence type="ECO:0000313" key="3">
    <source>
        <dbReference type="Proteomes" id="UP001176429"/>
    </source>
</evidence>